<dbReference type="PANTHER" id="PTHR43000">
    <property type="entry name" value="DTDP-D-GLUCOSE 4,6-DEHYDRATASE-RELATED"/>
    <property type="match status" value="1"/>
</dbReference>
<dbReference type="EMBL" id="FONY01000019">
    <property type="protein sequence ID" value="SFF18122.1"/>
    <property type="molecule type" value="Genomic_DNA"/>
</dbReference>
<dbReference type="InterPro" id="IPR013445">
    <property type="entry name" value="CDP_4_6_deHydtase"/>
</dbReference>
<evidence type="ECO:0000313" key="3">
    <source>
        <dbReference type="Proteomes" id="UP000199513"/>
    </source>
</evidence>
<dbReference type="Proteomes" id="UP000199513">
    <property type="component" value="Unassembled WGS sequence"/>
</dbReference>
<dbReference type="InterPro" id="IPR036291">
    <property type="entry name" value="NAD(P)-bd_dom_sf"/>
</dbReference>
<proteinExistence type="predicted"/>
<dbReference type="Pfam" id="PF16363">
    <property type="entry name" value="GDP_Man_Dehyd"/>
    <property type="match status" value="1"/>
</dbReference>
<dbReference type="AlphaFoldDB" id="A0A1I2GKW8"/>
<organism evidence="2 3">
    <name type="scientific">Thermoflexibacter ruber</name>
    <dbReference type="NCBI Taxonomy" id="1003"/>
    <lineage>
        <taxon>Bacteria</taxon>
        <taxon>Pseudomonadati</taxon>
        <taxon>Bacteroidota</taxon>
        <taxon>Cytophagia</taxon>
        <taxon>Cytophagales</taxon>
        <taxon>Thermoflexibacteraceae</taxon>
        <taxon>Thermoflexibacter</taxon>
    </lineage>
</organism>
<name>A0A1I2GKW8_9BACT</name>
<evidence type="ECO:0000259" key="1">
    <source>
        <dbReference type="Pfam" id="PF16363"/>
    </source>
</evidence>
<dbReference type="SUPFAM" id="SSF51735">
    <property type="entry name" value="NAD(P)-binding Rossmann-fold domains"/>
    <property type="match status" value="1"/>
</dbReference>
<evidence type="ECO:0000313" key="2">
    <source>
        <dbReference type="EMBL" id="SFF18122.1"/>
    </source>
</evidence>
<dbReference type="NCBIfam" id="TIGR02622">
    <property type="entry name" value="CDP_4_6_dhtase"/>
    <property type="match status" value="1"/>
</dbReference>
<dbReference type="Gene3D" id="3.40.50.720">
    <property type="entry name" value="NAD(P)-binding Rossmann-like Domain"/>
    <property type="match status" value="1"/>
</dbReference>
<reference evidence="2 3" key="1">
    <citation type="submission" date="2016-10" db="EMBL/GenBank/DDBJ databases">
        <authorList>
            <person name="de Groot N.N."/>
        </authorList>
    </citation>
    <scope>NUCLEOTIDE SEQUENCE [LARGE SCALE GENOMIC DNA]</scope>
    <source>
        <strain>GEY</strain>
        <strain evidence="3">DSM 9560</strain>
    </source>
</reference>
<dbReference type="Gene3D" id="3.90.25.10">
    <property type="entry name" value="UDP-galactose 4-epimerase, domain 1"/>
    <property type="match status" value="1"/>
</dbReference>
<sequence>MALKFFGNIYQNKKVFVTGHTGFKGTWLCLWLKELGADVIGYSLPLNDKNQHFESLNLPIKNYFQDLNNYEELNKAIQESQPDIVFHLAAQSLVRESYRNPIYTFQTNLIGTLNLYEICTKIFSIKAIVSITTDKVYQNEEWYWGYREIDRLGGNDPYSASKACVEIMTESFRKSFLKENQILLATARAGNVIGGGDWAKDRLIPDIMQAYQNQEVLIIRNPKSVRPWQHVLEPIAAYLLLGQRLLEKKDNFATAWNFGPDENDAVAVEQVLGKINQFLPKIKIKYESSHLPEAQILKLDCSKAKTELRWKPIWNVDTAIQKTAEWYKEFVENGHIISKQQLYEYLTDAQQQQTIWLQ</sequence>
<protein>
    <submittedName>
        <fullName evidence="2">CDP-glucose 4,6-dehydratase</fullName>
    </submittedName>
</protein>
<feature type="domain" description="NAD(P)-binding" evidence="1">
    <location>
        <begin position="16"/>
        <end position="323"/>
    </location>
</feature>
<accession>A0A1I2GKW8</accession>
<dbReference type="RefSeq" id="WP_091545505.1">
    <property type="nucleotide sequence ID" value="NZ_FONY01000019.1"/>
</dbReference>
<keyword evidence="3" id="KW-1185">Reference proteome</keyword>
<dbReference type="OrthoDB" id="9779041at2"/>
<dbReference type="STRING" id="1003.SAMN04488541_101914"/>
<gene>
    <name evidence="2" type="ORF">SAMN04488541_101914</name>
</gene>
<dbReference type="InterPro" id="IPR016040">
    <property type="entry name" value="NAD(P)-bd_dom"/>
</dbReference>